<name>A0A7S4JDE3_9STRA</name>
<dbReference type="GO" id="GO:0005634">
    <property type="term" value="C:nucleus"/>
    <property type="evidence" value="ECO:0007669"/>
    <property type="project" value="TreeGrafter"/>
</dbReference>
<dbReference type="SUPFAM" id="SSF52047">
    <property type="entry name" value="RNI-like"/>
    <property type="match status" value="1"/>
</dbReference>
<organism evidence="5">
    <name type="scientific">Odontella aurita</name>
    <dbReference type="NCBI Taxonomy" id="265563"/>
    <lineage>
        <taxon>Eukaryota</taxon>
        <taxon>Sar</taxon>
        <taxon>Stramenopiles</taxon>
        <taxon>Ochrophyta</taxon>
        <taxon>Bacillariophyta</taxon>
        <taxon>Mediophyceae</taxon>
        <taxon>Biddulphiophycidae</taxon>
        <taxon>Eupodiscales</taxon>
        <taxon>Odontellaceae</taxon>
        <taxon>Odontella</taxon>
    </lineage>
</organism>
<sequence length="289" mass="31064">MSAERHSHNRYLDVLNQDPRRRSKHGRLRTKIGFDLIVLNTDDIRDVAEALKIAEEADAAAAASGADGTPPATRRVHVTCRGEALGPGGSSAVADLIRINSRSLESIDVGFNSFGDAGAKIVATDLSRNAYLRNLNLAGNNIGAEGAKALADAVIARAVRPRLRNVDAAHVRLLQRSARAGGGNDFQLIRALTGISLPISKKEQRILRDAAMEALQLWIARDLQTADVGVLPAAIEKTGTALGTYVIFEILRLVPDLFKDVRRVHFDIPAKTSLGTKGASSLREVLSDE</sequence>
<gene>
    <name evidence="5" type="ORF">OAUR00152_LOCUS26279</name>
</gene>
<dbReference type="GO" id="GO:0005829">
    <property type="term" value="C:cytosol"/>
    <property type="evidence" value="ECO:0007669"/>
    <property type="project" value="TreeGrafter"/>
</dbReference>
<dbReference type="SMART" id="SM00368">
    <property type="entry name" value="LRR_RI"/>
    <property type="match status" value="2"/>
</dbReference>
<dbReference type="GO" id="GO:0006913">
    <property type="term" value="P:nucleocytoplasmic transport"/>
    <property type="evidence" value="ECO:0007669"/>
    <property type="project" value="TreeGrafter"/>
</dbReference>
<dbReference type="GO" id="GO:0005096">
    <property type="term" value="F:GTPase activator activity"/>
    <property type="evidence" value="ECO:0007669"/>
    <property type="project" value="UniProtKB-KW"/>
</dbReference>
<dbReference type="GO" id="GO:0048471">
    <property type="term" value="C:perinuclear region of cytoplasm"/>
    <property type="evidence" value="ECO:0007669"/>
    <property type="project" value="TreeGrafter"/>
</dbReference>
<dbReference type="InterPro" id="IPR032675">
    <property type="entry name" value="LRR_dom_sf"/>
</dbReference>
<evidence type="ECO:0000256" key="1">
    <source>
        <dbReference type="ARBA" id="ARBA00022468"/>
    </source>
</evidence>
<dbReference type="Gene3D" id="3.80.10.10">
    <property type="entry name" value="Ribonuclease Inhibitor"/>
    <property type="match status" value="1"/>
</dbReference>
<dbReference type="InterPro" id="IPR001611">
    <property type="entry name" value="Leu-rich_rpt"/>
</dbReference>
<keyword evidence="1" id="KW-0343">GTPase activation</keyword>
<reference evidence="5" key="1">
    <citation type="submission" date="2021-01" db="EMBL/GenBank/DDBJ databases">
        <authorList>
            <person name="Corre E."/>
            <person name="Pelletier E."/>
            <person name="Niang G."/>
            <person name="Scheremetjew M."/>
            <person name="Finn R."/>
            <person name="Kale V."/>
            <person name="Holt S."/>
            <person name="Cochrane G."/>
            <person name="Meng A."/>
            <person name="Brown T."/>
            <person name="Cohen L."/>
        </authorList>
    </citation>
    <scope>NUCLEOTIDE SEQUENCE</scope>
    <source>
        <strain evidence="5">Isolate 1302-5</strain>
    </source>
</reference>
<dbReference type="PANTHER" id="PTHR24113:SF12">
    <property type="entry name" value="RAN GTPASE-ACTIVATING PROTEIN 1"/>
    <property type="match status" value="1"/>
</dbReference>
<protein>
    <submittedName>
        <fullName evidence="5">Uncharacterized protein</fullName>
    </submittedName>
</protein>
<dbReference type="GO" id="GO:0031267">
    <property type="term" value="F:small GTPase binding"/>
    <property type="evidence" value="ECO:0007669"/>
    <property type="project" value="TreeGrafter"/>
</dbReference>
<keyword evidence="2" id="KW-0433">Leucine-rich repeat</keyword>
<evidence type="ECO:0000256" key="2">
    <source>
        <dbReference type="ARBA" id="ARBA00022614"/>
    </source>
</evidence>
<evidence type="ECO:0000256" key="4">
    <source>
        <dbReference type="SAM" id="MobiDB-lite"/>
    </source>
</evidence>
<evidence type="ECO:0000256" key="3">
    <source>
        <dbReference type="ARBA" id="ARBA00022737"/>
    </source>
</evidence>
<feature type="region of interest" description="Disordered" evidence="4">
    <location>
        <begin position="1"/>
        <end position="24"/>
    </location>
</feature>
<keyword evidence="3" id="KW-0677">Repeat</keyword>
<evidence type="ECO:0000313" key="5">
    <source>
        <dbReference type="EMBL" id="CAE2260095.1"/>
    </source>
</evidence>
<proteinExistence type="predicted"/>
<dbReference type="PANTHER" id="PTHR24113">
    <property type="entry name" value="RAN GTPASE-ACTIVATING PROTEIN 1"/>
    <property type="match status" value="1"/>
</dbReference>
<dbReference type="Pfam" id="PF13516">
    <property type="entry name" value="LRR_6"/>
    <property type="match status" value="2"/>
</dbReference>
<dbReference type="EMBL" id="HBKQ01038055">
    <property type="protein sequence ID" value="CAE2260095.1"/>
    <property type="molecule type" value="Transcribed_RNA"/>
</dbReference>
<dbReference type="AlphaFoldDB" id="A0A7S4JDE3"/>
<dbReference type="InterPro" id="IPR027038">
    <property type="entry name" value="RanGap"/>
</dbReference>
<accession>A0A7S4JDE3</accession>